<dbReference type="Proteomes" id="UP000058012">
    <property type="component" value="Unassembled WGS sequence"/>
</dbReference>
<reference evidence="1 2" key="1">
    <citation type="submission" date="2015-10" db="EMBL/GenBank/DDBJ databases">
        <title>Draft genome sequence of Novosphingobium fuchskuhlense DSM 25065 isolated from a surface water sample of the southwest basin of Lake Grosse Fuchskuhle.</title>
        <authorList>
            <person name="Ruckert C."/>
            <person name="Winkler A."/>
            <person name="Glaeser J."/>
            <person name="Grossart H.-P."/>
            <person name="Kalinowski J."/>
            <person name="Glaeser S."/>
        </authorList>
    </citation>
    <scope>NUCLEOTIDE SEQUENCE [LARGE SCALE GENOMIC DNA]</scope>
    <source>
        <strain evidence="1 2">FNE08-7</strain>
    </source>
</reference>
<accession>A0A124JW18</accession>
<dbReference type="AlphaFoldDB" id="A0A124JW18"/>
<proteinExistence type="predicted"/>
<comment type="caution">
    <text evidence="1">The sequence shown here is derived from an EMBL/GenBank/DDBJ whole genome shotgun (WGS) entry which is preliminary data.</text>
</comment>
<protein>
    <submittedName>
        <fullName evidence="1">Uncharacterized protein</fullName>
    </submittedName>
</protein>
<dbReference type="STRING" id="1117702.AQZ52_06605"/>
<gene>
    <name evidence="1" type="ORF">AQZ52_06605</name>
</gene>
<organism evidence="1 2">
    <name type="scientific">Novosphingobium fuchskuhlense</name>
    <dbReference type="NCBI Taxonomy" id="1117702"/>
    <lineage>
        <taxon>Bacteria</taxon>
        <taxon>Pseudomonadati</taxon>
        <taxon>Pseudomonadota</taxon>
        <taxon>Alphaproteobacteria</taxon>
        <taxon>Sphingomonadales</taxon>
        <taxon>Sphingomonadaceae</taxon>
        <taxon>Novosphingobium</taxon>
    </lineage>
</organism>
<name>A0A124JW18_9SPHN</name>
<dbReference type="EMBL" id="LLZS01000003">
    <property type="protein sequence ID" value="KUR72874.1"/>
    <property type="molecule type" value="Genomic_DNA"/>
</dbReference>
<sequence length="364" mass="37878">MAVSARQTAMMPCSAAPSSFSRRILLAGMGACLAARPVGALGAGFSPLAAVRALRITAGPLAGAFTVAPLGVVNWYFGNLGLLPLAARLPSEVRAWLDLQIARYDIPRGTIADVEPDYASAGASPGIKRLLLSDSDDAYAGTLLALAARHDALGADDGWWNANVDALKGIARSGIRALQKPSGLTRTFRSHARPGADVAYLMDNCEVWSGLTAFAARLAARGDRSGAAVHTRAAEKVAAGIAGLFDPAAGAFRPSDSNAAVGTAFYPDATAQVFPELHGVVAPGLGQAQYDAGWAALGRIAPQWPALAYDSYPWLLLAAVAARRGAAGQRLARLQLAAARTLPTARLTINELGYWQRTADLLRG</sequence>
<evidence type="ECO:0000313" key="2">
    <source>
        <dbReference type="Proteomes" id="UP000058012"/>
    </source>
</evidence>
<keyword evidence="2" id="KW-1185">Reference proteome</keyword>
<evidence type="ECO:0000313" key="1">
    <source>
        <dbReference type="EMBL" id="KUR72874.1"/>
    </source>
</evidence>